<organism evidence="1 2">
    <name type="scientific">Anisakis simplex</name>
    <name type="common">Herring worm</name>
    <dbReference type="NCBI Taxonomy" id="6269"/>
    <lineage>
        <taxon>Eukaryota</taxon>
        <taxon>Metazoa</taxon>
        <taxon>Ecdysozoa</taxon>
        <taxon>Nematoda</taxon>
        <taxon>Chromadorea</taxon>
        <taxon>Rhabditida</taxon>
        <taxon>Spirurina</taxon>
        <taxon>Ascaridomorpha</taxon>
        <taxon>Ascaridoidea</taxon>
        <taxon>Anisakidae</taxon>
        <taxon>Anisakis</taxon>
        <taxon>Anisakis simplex complex</taxon>
    </lineage>
</organism>
<sequence length="121" mass="14290">MEQEERALIPREVLERKNRELRESAYKNTVIRFKLPDVSRIFEFIGDLLLDKSKEFGLYLALSQQLKNDKNKNLFECSLVPTCTIFVRFRENCEDYVGLFSESLLKSATWEQANAASKQWY</sequence>
<name>A0A3P6Q1F4_ANISI</name>
<accession>A0A3P6Q1F4</accession>
<proteinExistence type="predicted"/>
<evidence type="ECO:0000313" key="2">
    <source>
        <dbReference type="Proteomes" id="UP000267096"/>
    </source>
</evidence>
<dbReference type="AlphaFoldDB" id="A0A3P6Q1F4"/>
<gene>
    <name evidence="1" type="ORF">ASIM_LOCUS5729</name>
</gene>
<dbReference type="Proteomes" id="UP000267096">
    <property type="component" value="Unassembled WGS sequence"/>
</dbReference>
<dbReference type="EMBL" id="UYRR01011538">
    <property type="protein sequence ID" value="VDK25981.1"/>
    <property type="molecule type" value="Genomic_DNA"/>
</dbReference>
<reference evidence="1 2" key="1">
    <citation type="submission" date="2018-11" db="EMBL/GenBank/DDBJ databases">
        <authorList>
            <consortium name="Pathogen Informatics"/>
        </authorList>
    </citation>
    <scope>NUCLEOTIDE SEQUENCE [LARGE SCALE GENOMIC DNA]</scope>
</reference>
<dbReference type="OrthoDB" id="440781at2759"/>
<evidence type="ECO:0000313" key="1">
    <source>
        <dbReference type="EMBL" id="VDK25981.1"/>
    </source>
</evidence>
<protein>
    <submittedName>
        <fullName evidence="1">Uncharacterized protein</fullName>
    </submittedName>
</protein>
<keyword evidence="2" id="KW-1185">Reference proteome</keyword>